<evidence type="ECO:0000313" key="1">
    <source>
        <dbReference type="EMBL" id="EYC25584.1"/>
    </source>
</evidence>
<dbReference type="AlphaFoldDB" id="A0A016VD86"/>
<accession>A0A016VD86</accession>
<reference evidence="2" key="1">
    <citation type="journal article" date="2015" name="Nat. Genet.">
        <title>The genome and transcriptome of the zoonotic hookworm Ancylostoma ceylanicum identify infection-specific gene families.</title>
        <authorList>
            <person name="Schwarz E.M."/>
            <person name="Hu Y."/>
            <person name="Antoshechkin I."/>
            <person name="Miller M.M."/>
            <person name="Sternberg P.W."/>
            <person name="Aroian R.V."/>
        </authorList>
    </citation>
    <scope>NUCLEOTIDE SEQUENCE</scope>
    <source>
        <strain evidence="2">HY135</strain>
    </source>
</reference>
<name>A0A016VD86_9BILA</name>
<protein>
    <submittedName>
        <fullName evidence="1">Uncharacterized protein</fullName>
    </submittedName>
</protein>
<proteinExistence type="predicted"/>
<gene>
    <name evidence="1" type="primary">Acey_s0011.g1287</name>
    <name evidence="1" type="ORF">Y032_0011g1287</name>
</gene>
<sequence>MLSFHFKIKTKSSFLKDYPALFIACIEVGKKRSLDAAWIVLHGMVPINDIMDTSSPIFEKNKEARRELYFRPTSSHTTAATPAF</sequence>
<dbReference type="EMBL" id="JARK01001347">
    <property type="protein sequence ID" value="EYC25584.1"/>
    <property type="molecule type" value="Genomic_DNA"/>
</dbReference>
<organism evidence="1 2">
    <name type="scientific">Ancylostoma ceylanicum</name>
    <dbReference type="NCBI Taxonomy" id="53326"/>
    <lineage>
        <taxon>Eukaryota</taxon>
        <taxon>Metazoa</taxon>
        <taxon>Ecdysozoa</taxon>
        <taxon>Nematoda</taxon>
        <taxon>Chromadorea</taxon>
        <taxon>Rhabditida</taxon>
        <taxon>Rhabditina</taxon>
        <taxon>Rhabditomorpha</taxon>
        <taxon>Strongyloidea</taxon>
        <taxon>Ancylostomatidae</taxon>
        <taxon>Ancylostomatinae</taxon>
        <taxon>Ancylostoma</taxon>
    </lineage>
</organism>
<dbReference type="Proteomes" id="UP000024635">
    <property type="component" value="Unassembled WGS sequence"/>
</dbReference>
<comment type="caution">
    <text evidence="1">The sequence shown here is derived from an EMBL/GenBank/DDBJ whole genome shotgun (WGS) entry which is preliminary data.</text>
</comment>
<keyword evidence="2" id="KW-1185">Reference proteome</keyword>
<evidence type="ECO:0000313" key="2">
    <source>
        <dbReference type="Proteomes" id="UP000024635"/>
    </source>
</evidence>